<proteinExistence type="predicted"/>
<dbReference type="PANTHER" id="PTHR37841:SF1">
    <property type="entry name" value="DUF3298 DOMAIN-CONTAINING PROTEIN"/>
    <property type="match status" value="1"/>
</dbReference>
<dbReference type="Pfam" id="PF14903">
    <property type="entry name" value="WG_beta_rep"/>
    <property type="match status" value="2"/>
</dbReference>
<evidence type="ECO:0000313" key="1">
    <source>
        <dbReference type="EMBL" id="GAA4803340.1"/>
    </source>
</evidence>
<sequence length="393" mass="43612">MTFDLPQKNVNELSEEDKRMMALMELGKAMSGADEEKPLLEAYISDKHIRVEQGGIFSTIQVSNLNDSTSYRLDTASKVAYRIPLASPKISSEMVGDSLVVTSTADRKIHLTEDTMTIAGYVCKKAIMEVAVGEEAPQITIWYAENLPKLFWGEYDYLEDIPGLTMKVSTKANGMDVGIKVGSVKETLVDNQIFEIPSDYTVEEDAFAMEDMVADSVSTTGTAEEADEEDFELDTGFHWTDDGELWGVEDDAGNVLIEPRYHDRYTYHYGLAAVSRDSLYGIIDKKGRELIPVQYEHLAAASEDRIWAMKGNLYGLIDTTNRILAPPRYQSASVFAEGLAAVEKDGKYGFVNEAGEEVIPCAYDTVGDFVYGTAWVQQGADSFYIDKKGSKVQ</sequence>
<evidence type="ECO:0000313" key="2">
    <source>
        <dbReference type="Proteomes" id="UP001501411"/>
    </source>
</evidence>
<dbReference type="EMBL" id="BAABIQ010000043">
    <property type="protein sequence ID" value="GAA4803340.1"/>
    <property type="molecule type" value="Genomic_DNA"/>
</dbReference>
<dbReference type="PANTHER" id="PTHR37841">
    <property type="entry name" value="GLR2918 PROTEIN"/>
    <property type="match status" value="1"/>
</dbReference>
<accession>A0ABP9C1Q1</accession>
<organism evidence="1 2">
    <name type="scientific">Olivibacter ginsenosidimutans</name>
    <dbReference type="NCBI Taxonomy" id="1176537"/>
    <lineage>
        <taxon>Bacteria</taxon>
        <taxon>Pseudomonadati</taxon>
        <taxon>Bacteroidota</taxon>
        <taxon>Sphingobacteriia</taxon>
        <taxon>Sphingobacteriales</taxon>
        <taxon>Sphingobacteriaceae</taxon>
        <taxon>Olivibacter</taxon>
    </lineage>
</organism>
<dbReference type="Proteomes" id="UP001501411">
    <property type="component" value="Unassembled WGS sequence"/>
</dbReference>
<evidence type="ECO:0008006" key="3">
    <source>
        <dbReference type="Google" id="ProtNLM"/>
    </source>
</evidence>
<gene>
    <name evidence="1" type="ORF">GCM10023231_35420</name>
</gene>
<dbReference type="InterPro" id="IPR032774">
    <property type="entry name" value="WG_beta_rep"/>
</dbReference>
<name>A0ABP9C1Q1_9SPHI</name>
<keyword evidence="2" id="KW-1185">Reference proteome</keyword>
<protein>
    <recommendedName>
        <fullName evidence="3">WG repeat-containing protein</fullName>
    </recommendedName>
</protein>
<reference evidence="2" key="1">
    <citation type="journal article" date="2019" name="Int. J. Syst. Evol. Microbiol.">
        <title>The Global Catalogue of Microorganisms (GCM) 10K type strain sequencing project: providing services to taxonomists for standard genome sequencing and annotation.</title>
        <authorList>
            <consortium name="The Broad Institute Genomics Platform"/>
            <consortium name="The Broad Institute Genome Sequencing Center for Infectious Disease"/>
            <person name="Wu L."/>
            <person name="Ma J."/>
        </authorList>
    </citation>
    <scope>NUCLEOTIDE SEQUENCE [LARGE SCALE GENOMIC DNA]</scope>
    <source>
        <strain evidence="2">JCM 18200</strain>
    </source>
</reference>
<comment type="caution">
    <text evidence="1">The sequence shown here is derived from an EMBL/GenBank/DDBJ whole genome shotgun (WGS) entry which is preliminary data.</text>
</comment>